<evidence type="ECO:0000313" key="2">
    <source>
        <dbReference type="EMBL" id="KAK7501060.1"/>
    </source>
</evidence>
<dbReference type="AlphaFoldDB" id="A0ABD0LPC4"/>
<comment type="caution">
    <text evidence="2">The sequence shown here is derived from an EMBL/GenBank/DDBJ whole genome shotgun (WGS) entry which is preliminary data.</text>
</comment>
<accession>A0ABD0LPC4</accession>
<organism evidence="2 3">
    <name type="scientific">Batillaria attramentaria</name>
    <dbReference type="NCBI Taxonomy" id="370345"/>
    <lineage>
        <taxon>Eukaryota</taxon>
        <taxon>Metazoa</taxon>
        <taxon>Spiralia</taxon>
        <taxon>Lophotrochozoa</taxon>
        <taxon>Mollusca</taxon>
        <taxon>Gastropoda</taxon>
        <taxon>Caenogastropoda</taxon>
        <taxon>Sorbeoconcha</taxon>
        <taxon>Cerithioidea</taxon>
        <taxon>Batillariidae</taxon>
        <taxon>Batillaria</taxon>
    </lineage>
</organism>
<evidence type="ECO:0000313" key="3">
    <source>
        <dbReference type="Proteomes" id="UP001519460"/>
    </source>
</evidence>
<keyword evidence="3" id="KW-1185">Reference proteome</keyword>
<dbReference type="Proteomes" id="UP001519460">
    <property type="component" value="Unassembled WGS sequence"/>
</dbReference>
<dbReference type="EMBL" id="JACVVK020000033">
    <property type="protein sequence ID" value="KAK7501060.1"/>
    <property type="molecule type" value="Genomic_DNA"/>
</dbReference>
<reference evidence="2 3" key="1">
    <citation type="journal article" date="2023" name="Sci. Data">
        <title>Genome assembly of the Korean intertidal mud-creeper Batillaria attramentaria.</title>
        <authorList>
            <person name="Patra A.K."/>
            <person name="Ho P.T."/>
            <person name="Jun S."/>
            <person name="Lee S.J."/>
            <person name="Kim Y."/>
            <person name="Won Y.J."/>
        </authorList>
    </citation>
    <scope>NUCLEOTIDE SEQUENCE [LARGE SCALE GENOMIC DNA]</scope>
    <source>
        <strain evidence="2">Wonlab-2016</strain>
    </source>
</reference>
<protein>
    <submittedName>
        <fullName evidence="2">Uncharacterized protein</fullName>
    </submittedName>
</protein>
<feature type="region of interest" description="Disordered" evidence="1">
    <location>
        <begin position="1"/>
        <end position="39"/>
    </location>
</feature>
<evidence type="ECO:0000256" key="1">
    <source>
        <dbReference type="SAM" id="MobiDB-lite"/>
    </source>
</evidence>
<name>A0ABD0LPC4_9CAEN</name>
<feature type="compositionally biased region" description="Polar residues" evidence="1">
    <location>
        <begin position="1"/>
        <end position="10"/>
    </location>
</feature>
<sequence>MVNFSGSSVLQIHRNKEKPKAHDSHPSENPLAPMQSQDFTKDKLLSVETHTPTLAGTVRLKLKRHRTGARCVCRASSFNRYSSALLSSLLASFSAWSDPI</sequence>
<proteinExistence type="predicted"/>
<gene>
    <name evidence="2" type="ORF">BaRGS_00007545</name>
</gene>